<evidence type="ECO:0000313" key="2">
    <source>
        <dbReference type="EMBL" id="RCV42362.1"/>
    </source>
</evidence>
<name>A0A368SIV5_SETIT</name>
<gene>
    <name evidence="2" type="ORF">SETIT_9G210700v2</name>
</gene>
<reference evidence="2" key="2">
    <citation type="submission" date="2015-07" db="EMBL/GenBank/DDBJ databases">
        <authorList>
            <person name="Noorani M."/>
        </authorList>
    </citation>
    <scope>NUCLEOTIDE SEQUENCE</scope>
    <source>
        <strain evidence="2">Yugu1</strain>
    </source>
</reference>
<evidence type="ECO:0000256" key="1">
    <source>
        <dbReference type="SAM" id="MobiDB-lite"/>
    </source>
</evidence>
<dbReference type="EMBL" id="CM003536">
    <property type="protein sequence ID" value="RCV42362.1"/>
    <property type="molecule type" value="Genomic_DNA"/>
</dbReference>
<reference evidence="2" key="1">
    <citation type="journal article" date="2012" name="Nat. Biotechnol.">
        <title>Reference genome sequence of the model plant Setaria.</title>
        <authorList>
            <person name="Bennetzen J.L."/>
            <person name="Schmutz J."/>
            <person name="Wang H."/>
            <person name="Percifield R."/>
            <person name="Hawkins J."/>
            <person name="Pontaroli A.C."/>
            <person name="Estep M."/>
            <person name="Feng L."/>
            <person name="Vaughn J.N."/>
            <person name="Grimwood J."/>
            <person name="Jenkins J."/>
            <person name="Barry K."/>
            <person name="Lindquist E."/>
            <person name="Hellsten U."/>
            <person name="Deshpande S."/>
            <person name="Wang X."/>
            <person name="Wu X."/>
            <person name="Mitros T."/>
            <person name="Triplett J."/>
            <person name="Yang X."/>
            <person name="Ye C.Y."/>
            <person name="Mauro-Herrera M."/>
            <person name="Wang L."/>
            <person name="Li P."/>
            <person name="Sharma M."/>
            <person name="Sharma R."/>
            <person name="Ronald P.C."/>
            <person name="Panaud O."/>
            <person name="Kellogg E.A."/>
            <person name="Brutnell T.P."/>
            <person name="Doust A.N."/>
            <person name="Tuskan G.A."/>
            <person name="Rokhsar D."/>
            <person name="Devos K.M."/>
        </authorList>
    </citation>
    <scope>NUCLEOTIDE SEQUENCE [LARGE SCALE GENOMIC DNA]</scope>
    <source>
        <strain evidence="2">Yugu1</strain>
    </source>
</reference>
<feature type="region of interest" description="Disordered" evidence="1">
    <location>
        <begin position="17"/>
        <end position="41"/>
    </location>
</feature>
<dbReference type="AlphaFoldDB" id="A0A368SIV5"/>
<organism evidence="2">
    <name type="scientific">Setaria italica</name>
    <name type="common">Foxtail millet</name>
    <name type="synonym">Panicum italicum</name>
    <dbReference type="NCBI Taxonomy" id="4555"/>
    <lineage>
        <taxon>Eukaryota</taxon>
        <taxon>Viridiplantae</taxon>
        <taxon>Streptophyta</taxon>
        <taxon>Embryophyta</taxon>
        <taxon>Tracheophyta</taxon>
        <taxon>Spermatophyta</taxon>
        <taxon>Magnoliopsida</taxon>
        <taxon>Liliopsida</taxon>
        <taxon>Poales</taxon>
        <taxon>Poaceae</taxon>
        <taxon>PACMAD clade</taxon>
        <taxon>Panicoideae</taxon>
        <taxon>Panicodae</taxon>
        <taxon>Paniceae</taxon>
        <taxon>Cenchrinae</taxon>
        <taxon>Setaria</taxon>
    </lineage>
</organism>
<dbReference type="OrthoDB" id="717049at2759"/>
<proteinExistence type="predicted"/>
<protein>
    <submittedName>
        <fullName evidence="2">Uncharacterized protein</fullName>
    </submittedName>
</protein>
<accession>A0A368SIV5</accession>
<sequence length="356" mass="38695">MEKREQRGRWRKGCPIRWRGKQRGPQLDGEGSGALQLNSGQEEGSTCCCPGMAAWERGGRPRSLNAELLLATIMLEFPTPELLQASRFATIMLEFPTPELLQASRFAVHGVEGRRGLLIEGGRRRAARLAWGERRGQYDSSVKGGGEGGGAAHIGGRGARQMLWSSPRASQTAGDASTMLLSQGGSKLCSSSQPWTESHSSTTLAYTELPLAEILMRCPQRAMLLNHPVESATTFSSSLWYALSHSDGPPPSLPFSKLLSVSTALVLAVTGGEQRYCGYFLPSSQQSGSLLFSQLPDRPGRPAPGRRENAMWEVERATRTKIAMAAAALAETIFPSLKKEVLKLTLFFLFPVLCFA</sequence>